<feature type="domain" description="Cation/H+ exchanger transmembrane" evidence="6">
    <location>
        <begin position="14"/>
        <end position="381"/>
    </location>
</feature>
<evidence type="ECO:0000256" key="4">
    <source>
        <dbReference type="ARBA" id="ARBA00023136"/>
    </source>
</evidence>
<gene>
    <name evidence="7" type="ORF">IAD46_04140</name>
</gene>
<dbReference type="InterPro" id="IPR051843">
    <property type="entry name" value="CPA1_transporter"/>
</dbReference>
<reference evidence="7" key="1">
    <citation type="submission" date="2020-10" db="EMBL/GenBank/DDBJ databases">
        <authorList>
            <person name="Gilroy R."/>
        </authorList>
    </citation>
    <scope>NUCLEOTIDE SEQUENCE</scope>
    <source>
        <strain evidence="7">ChiW17-6978</strain>
    </source>
</reference>
<feature type="transmembrane region" description="Helical" evidence="5">
    <location>
        <begin position="28"/>
        <end position="45"/>
    </location>
</feature>
<evidence type="ECO:0000313" key="7">
    <source>
        <dbReference type="EMBL" id="HIT50198.1"/>
    </source>
</evidence>
<dbReference type="EMBL" id="DVLF01000125">
    <property type="protein sequence ID" value="HIT50198.1"/>
    <property type="molecule type" value="Genomic_DNA"/>
</dbReference>
<organism evidence="7 8">
    <name type="scientific">Candidatus Pelethenecus faecipullorum</name>
    <dbReference type="NCBI Taxonomy" id="2840900"/>
    <lineage>
        <taxon>Bacteria</taxon>
        <taxon>Bacillati</taxon>
        <taxon>Mycoplasmatota</taxon>
        <taxon>Mollicutes</taxon>
        <taxon>Candidatus Pelethenecus</taxon>
    </lineage>
</organism>
<dbReference type="GO" id="GO:1902600">
    <property type="term" value="P:proton transmembrane transport"/>
    <property type="evidence" value="ECO:0007669"/>
    <property type="project" value="InterPro"/>
</dbReference>
<dbReference type="AlphaFoldDB" id="A0A9D1GRN2"/>
<evidence type="ECO:0000313" key="8">
    <source>
        <dbReference type="Proteomes" id="UP000886758"/>
    </source>
</evidence>
<keyword evidence="2 5" id="KW-0812">Transmembrane</keyword>
<reference evidence="7" key="2">
    <citation type="journal article" date="2021" name="PeerJ">
        <title>Extensive microbial diversity within the chicken gut microbiome revealed by metagenomics and culture.</title>
        <authorList>
            <person name="Gilroy R."/>
            <person name="Ravi A."/>
            <person name="Getino M."/>
            <person name="Pursley I."/>
            <person name="Horton D.L."/>
            <person name="Alikhan N.F."/>
            <person name="Baker D."/>
            <person name="Gharbi K."/>
            <person name="Hall N."/>
            <person name="Watson M."/>
            <person name="Adriaenssens E.M."/>
            <person name="Foster-Nyarko E."/>
            <person name="Jarju S."/>
            <person name="Secka A."/>
            <person name="Antonio M."/>
            <person name="Oren A."/>
            <person name="Chaudhuri R.R."/>
            <person name="La Ragione R."/>
            <person name="Hildebrand F."/>
            <person name="Pallen M.J."/>
        </authorList>
    </citation>
    <scope>NUCLEOTIDE SEQUENCE</scope>
    <source>
        <strain evidence="7">ChiW17-6978</strain>
    </source>
</reference>
<dbReference type="PANTHER" id="PTHR31102:SF1">
    <property type="entry name" value="CATION_H+ EXCHANGER DOMAIN-CONTAINING PROTEIN"/>
    <property type="match status" value="1"/>
</dbReference>
<protein>
    <submittedName>
        <fullName evidence="7">Cation:proton antiporter</fullName>
    </submittedName>
</protein>
<evidence type="ECO:0000256" key="2">
    <source>
        <dbReference type="ARBA" id="ARBA00022692"/>
    </source>
</evidence>
<keyword evidence="4 5" id="KW-0472">Membrane</keyword>
<dbReference type="GO" id="GO:0016020">
    <property type="term" value="C:membrane"/>
    <property type="evidence" value="ECO:0007669"/>
    <property type="project" value="UniProtKB-SubCell"/>
</dbReference>
<evidence type="ECO:0000256" key="1">
    <source>
        <dbReference type="ARBA" id="ARBA00004141"/>
    </source>
</evidence>
<feature type="transmembrane region" description="Helical" evidence="5">
    <location>
        <begin position="363"/>
        <end position="382"/>
    </location>
</feature>
<dbReference type="Gene3D" id="1.20.1530.20">
    <property type="match status" value="1"/>
</dbReference>
<dbReference type="InterPro" id="IPR006153">
    <property type="entry name" value="Cation/H_exchanger_TM"/>
</dbReference>
<evidence type="ECO:0000256" key="5">
    <source>
        <dbReference type="SAM" id="Phobius"/>
    </source>
</evidence>
<comment type="subcellular location">
    <subcellularLocation>
        <location evidence="1">Membrane</location>
        <topology evidence="1">Multi-pass membrane protein</topology>
    </subcellularLocation>
</comment>
<dbReference type="InterPro" id="IPR038770">
    <property type="entry name" value="Na+/solute_symporter_sf"/>
</dbReference>
<dbReference type="Proteomes" id="UP000886758">
    <property type="component" value="Unassembled WGS sequence"/>
</dbReference>
<dbReference type="PANTHER" id="PTHR31102">
    <property type="match status" value="1"/>
</dbReference>
<comment type="caution">
    <text evidence="7">The sequence shown here is derived from an EMBL/GenBank/DDBJ whole genome shotgun (WGS) entry which is preliminary data.</text>
</comment>
<keyword evidence="3 5" id="KW-1133">Transmembrane helix</keyword>
<evidence type="ECO:0000259" key="6">
    <source>
        <dbReference type="Pfam" id="PF00999"/>
    </source>
</evidence>
<name>A0A9D1GRN2_9MOLU</name>
<feature type="transmembrane region" description="Helical" evidence="5">
    <location>
        <begin position="332"/>
        <end position="351"/>
    </location>
</feature>
<dbReference type="Pfam" id="PF00999">
    <property type="entry name" value="Na_H_Exchanger"/>
    <property type="match status" value="1"/>
</dbReference>
<dbReference type="GO" id="GO:0015297">
    <property type="term" value="F:antiporter activity"/>
    <property type="evidence" value="ECO:0007669"/>
    <property type="project" value="InterPro"/>
</dbReference>
<sequence length="397" mass="43838">MFFSLGILLLIGWFGGWLFEKIRLPRLIFYLLLGIMFGPSLLAVWDESLLQISSYLRQMALVIILTRSGLSLDFSILKKIGRSAVLMCFVPAVFEIIGIAVFAPLLLGIKIEEALLLGSVLGAVSPAIVVPRMISLQKQGYGQQHHVCELIMAGASLDDVFVIVCFYAFKGLISTSSLDLMRFLDIPVSIGLGLLLGSLLALFMWFLFKKIKLSFSFKTILMLGMSFLMLGIEECLKPYVSVSSLLGILWFSMVLYHFRKEDAKQIKKAYDGLWDGFEILLFVLVGAIVSLDYAFSKEGAMLFGLILIGLVFRSIGVCVCVIRTLYTVKEKLFIILSYLPKATVQASIGGIALQEGLPCGEIILTGAVIAIIFTAPVGGILMDCFYPKLLIKDTDLF</sequence>
<feature type="transmembrane region" description="Helical" evidence="5">
    <location>
        <begin position="238"/>
        <end position="258"/>
    </location>
</feature>
<proteinExistence type="predicted"/>
<feature type="transmembrane region" description="Helical" evidence="5">
    <location>
        <begin position="147"/>
        <end position="169"/>
    </location>
</feature>
<evidence type="ECO:0000256" key="3">
    <source>
        <dbReference type="ARBA" id="ARBA00022989"/>
    </source>
</evidence>
<accession>A0A9D1GRN2</accession>
<feature type="transmembrane region" description="Helical" evidence="5">
    <location>
        <begin position="279"/>
        <end position="296"/>
    </location>
</feature>
<feature type="transmembrane region" description="Helical" evidence="5">
    <location>
        <begin position="84"/>
        <end position="109"/>
    </location>
</feature>
<feature type="transmembrane region" description="Helical" evidence="5">
    <location>
        <begin position="189"/>
        <end position="208"/>
    </location>
</feature>
<feature type="transmembrane region" description="Helical" evidence="5">
    <location>
        <begin position="302"/>
        <end position="325"/>
    </location>
</feature>
<feature type="transmembrane region" description="Helical" evidence="5">
    <location>
        <begin position="115"/>
        <end position="135"/>
    </location>
</feature>